<keyword evidence="2" id="KW-1185">Reference proteome</keyword>
<name>A0ACC0ZIS2_9ROSI</name>
<proteinExistence type="predicted"/>
<organism evidence="1 2">
    <name type="scientific">Pistacia integerrima</name>
    <dbReference type="NCBI Taxonomy" id="434235"/>
    <lineage>
        <taxon>Eukaryota</taxon>
        <taxon>Viridiplantae</taxon>
        <taxon>Streptophyta</taxon>
        <taxon>Embryophyta</taxon>
        <taxon>Tracheophyta</taxon>
        <taxon>Spermatophyta</taxon>
        <taxon>Magnoliopsida</taxon>
        <taxon>eudicotyledons</taxon>
        <taxon>Gunneridae</taxon>
        <taxon>Pentapetalae</taxon>
        <taxon>rosids</taxon>
        <taxon>malvids</taxon>
        <taxon>Sapindales</taxon>
        <taxon>Anacardiaceae</taxon>
        <taxon>Pistacia</taxon>
    </lineage>
</organism>
<sequence>MGFLFNVVFLSLILLLIFHHTSEAENVNAFTNTIDNTSSTARELAGNCNFFRGKWVYDSSYPLYSPSSCPFIDPQFNCQKYGRPDNTYLKYRWQPFSCNIPRFNGLYFLEKWRGKKIMFVGDSLSLNQWESLACMIHAWVPNTKYSVIRTNGLSAVTFEDYGLKIMLYRSPYLVDLVREKGGRVLKLDSIRSGNAWRGMDMLIFNTWHWWTHSGRSQPYV</sequence>
<evidence type="ECO:0000313" key="2">
    <source>
        <dbReference type="Proteomes" id="UP001163603"/>
    </source>
</evidence>
<protein>
    <submittedName>
        <fullName evidence="1">Uncharacterized protein</fullName>
    </submittedName>
</protein>
<comment type="caution">
    <text evidence="1">The sequence shown here is derived from an EMBL/GenBank/DDBJ whole genome shotgun (WGS) entry which is preliminary data.</text>
</comment>
<reference evidence="2" key="1">
    <citation type="journal article" date="2023" name="G3 (Bethesda)">
        <title>Genome assembly and association tests identify interacting loci associated with vigor, precocity, and sex in interspecific pistachio rootstocks.</title>
        <authorList>
            <person name="Palmer W."/>
            <person name="Jacygrad E."/>
            <person name="Sagayaradj S."/>
            <person name="Cavanaugh K."/>
            <person name="Han R."/>
            <person name="Bertier L."/>
            <person name="Beede B."/>
            <person name="Kafkas S."/>
            <person name="Golino D."/>
            <person name="Preece J."/>
            <person name="Michelmore R."/>
        </authorList>
    </citation>
    <scope>NUCLEOTIDE SEQUENCE [LARGE SCALE GENOMIC DNA]</scope>
</reference>
<dbReference type="EMBL" id="CM047736">
    <property type="protein sequence ID" value="KAJ0052518.1"/>
    <property type="molecule type" value="Genomic_DNA"/>
</dbReference>
<dbReference type="Proteomes" id="UP001163603">
    <property type="component" value="Chromosome 1"/>
</dbReference>
<gene>
    <name evidence="1" type="ORF">Pint_02396</name>
</gene>
<accession>A0ACC0ZIS2</accession>
<evidence type="ECO:0000313" key="1">
    <source>
        <dbReference type="EMBL" id="KAJ0052518.1"/>
    </source>
</evidence>